<accession>A0A3P6BS03</accession>
<organism evidence="2">
    <name type="scientific">Brassica oleracea</name>
    <name type="common">Wild cabbage</name>
    <dbReference type="NCBI Taxonomy" id="3712"/>
    <lineage>
        <taxon>Eukaryota</taxon>
        <taxon>Viridiplantae</taxon>
        <taxon>Streptophyta</taxon>
        <taxon>Embryophyta</taxon>
        <taxon>Tracheophyta</taxon>
        <taxon>Spermatophyta</taxon>
        <taxon>Magnoliopsida</taxon>
        <taxon>eudicotyledons</taxon>
        <taxon>Gunneridae</taxon>
        <taxon>Pentapetalae</taxon>
        <taxon>rosids</taxon>
        <taxon>malvids</taxon>
        <taxon>Brassicales</taxon>
        <taxon>Brassicaceae</taxon>
        <taxon>Brassiceae</taxon>
        <taxon>Brassica</taxon>
    </lineage>
</organism>
<feature type="transmembrane region" description="Helical" evidence="1">
    <location>
        <begin position="61"/>
        <end position="80"/>
    </location>
</feature>
<keyword evidence="1" id="KW-1133">Transmembrane helix</keyword>
<gene>
    <name evidence="2" type="ORF">BOLC4T22536H</name>
</gene>
<protein>
    <submittedName>
        <fullName evidence="2">Uncharacterized protein</fullName>
    </submittedName>
</protein>
<proteinExistence type="predicted"/>
<dbReference type="AlphaFoldDB" id="A0A3P6BS03"/>
<reference evidence="2" key="1">
    <citation type="submission" date="2018-11" db="EMBL/GenBank/DDBJ databases">
        <authorList>
            <consortium name="Genoscope - CEA"/>
            <person name="William W."/>
        </authorList>
    </citation>
    <scope>NUCLEOTIDE SEQUENCE</scope>
</reference>
<sequence length="103" mass="12025">MIVMFWSRVLIVRLVLLSMALRFANFILFSIPSLLSHLIVVFIAVRISMFSSVYDRWAWKVVYGIKLELWFLGGWLPFSLPQSFVVLRWHGHLALVCEVLLNS</sequence>
<name>A0A3P6BS03_BRAOL</name>
<keyword evidence="1" id="KW-0812">Transmembrane</keyword>
<feature type="transmembrane region" description="Helical" evidence="1">
    <location>
        <begin position="34"/>
        <end position="54"/>
    </location>
</feature>
<evidence type="ECO:0000313" key="2">
    <source>
        <dbReference type="EMBL" id="VDD05496.1"/>
    </source>
</evidence>
<keyword evidence="1" id="KW-0472">Membrane</keyword>
<dbReference type="EMBL" id="LR031873">
    <property type="protein sequence ID" value="VDD05496.1"/>
    <property type="molecule type" value="Genomic_DNA"/>
</dbReference>
<evidence type="ECO:0000256" key="1">
    <source>
        <dbReference type="SAM" id="Phobius"/>
    </source>
</evidence>